<dbReference type="SUPFAM" id="SSF54909">
    <property type="entry name" value="Dimeric alpha+beta barrel"/>
    <property type="match status" value="1"/>
</dbReference>
<evidence type="ECO:0000313" key="5">
    <source>
        <dbReference type="EMBL" id="MBR0796313.1"/>
    </source>
</evidence>
<evidence type="ECO:0000256" key="3">
    <source>
        <dbReference type="ARBA" id="ARBA00023163"/>
    </source>
</evidence>
<dbReference type="PANTHER" id="PTHR30154:SF46">
    <property type="entry name" value="TRANSCRIPTIONAL REGULATORY PROTEIN"/>
    <property type="match status" value="1"/>
</dbReference>
<proteinExistence type="predicted"/>
<keyword evidence="6" id="KW-1185">Reference proteome</keyword>
<dbReference type="SUPFAM" id="SSF46785">
    <property type="entry name" value="Winged helix' DNA-binding domain"/>
    <property type="match status" value="1"/>
</dbReference>
<dbReference type="InterPro" id="IPR019885">
    <property type="entry name" value="Tscrpt_reg_HTH_AsnC-type_CS"/>
</dbReference>
<dbReference type="Pfam" id="PF01037">
    <property type="entry name" value="AsnC_trans_reg"/>
    <property type="match status" value="1"/>
</dbReference>
<evidence type="ECO:0000256" key="2">
    <source>
        <dbReference type="ARBA" id="ARBA00023125"/>
    </source>
</evidence>
<dbReference type="RefSeq" id="WP_212393571.1">
    <property type="nucleotide sequence ID" value="NZ_JAFCJH010000011.1"/>
</dbReference>
<dbReference type="InterPro" id="IPR011991">
    <property type="entry name" value="ArsR-like_HTH"/>
</dbReference>
<dbReference type="PRINTS" id="PR00033">
    <property type="entry name" value="HTHASNC"/>
</dbReference>
<gene>
    <name evidence="5" type="ORF">JQ615_13040</name>
</gene>
<name>A0ABS5FHQ2_9BRAD</name>
<dbReference type="PROSITE" id="PS50956">
    <property type="entry name" value="HTH_ASNC_2"/>
    <property type="match status" value="1"/>
</dbReference>
<reference evidence="6" key="1">
    <citation type="journal article" date="2021" name="ISME J.">
        <title>Evolutionary origin and ecological implication of a unique nif island in free-living Bradyrhizobium lineages.</title>
        <authorList>
            <person name="Tao J."/>
        </authorList>
    </citation>
    <scope>NUCLEOTIDE SEQUENCE [LARGE SCALE GENOMIC DNA]</scope>
    <source>
        <strain evidence="6">SZCCT0434</strain>
    </source>
</reference>
<dbReference type="Pfam" id="PF13412">
    <property type="entry name" value="HTH_24"/>
    <property type="match status" value="1"/>
</dbReference>
<protein>
    <submittedName>
        <fullName evidence="5">Lrp/AsnC family transcriptional regulator</fullName>
    </submittedName>
</protein>
<dbReference type="EMBL" id="JAFCJH010000011">
    <property type="protein sequence ID" value="MBR0796313.1"/>
    <property type="molecule type" value="Genomic_DNA"/>
</dbReference>
<dbReference type="Gene3D" id="1.10.10.10">
    <property type="entry name" value="Winged helix-like DNA-binding domain superfamily/Winged helix DNA-binding domain"/>
    <property type="match status" value="1"/>
</dbReference>
<dbReference type="CDD" id="cd00090">
    <property type="entry name" value="HTH_ARSR"/>
    <property type="match status" value="1"/>
</dbReference>
<organism evidence="5 6">
    <name type="scientific">Bradyrhizobium jicamae</name>
    <dbReference type="NCBI Taxonomy" id="280332"/>
    <lineage>
        <taxon>Bacteria</taxon>
        <taxon>Pseudomonadati</taxon>
        <taxon>Pseudomonadota</taxon>
        <taxon>Alphaproteobacteria</taxon>
        <taxon>Hyphomicrobiales</taxon>
        <taxon>Nitrobacteraceae</taxon>
        <taxon>Bradyrhizobium</taxon>
    </lineage>
</organism>
<dbReference type="InterPro" id="IPR019887">
    <property type="entry name" value="Tscrpt_reg_AsnC/Lrp_C"/>
</dbReference>
<comment type="caution">
    <text evidence="5">The sequence shown here is derived from an EMBL/GenBank/DDBJ whole genome shotgun (WGS) entry which is preliminary data.</text>
</comment>
<evidence type="ECO:0000259" key="4">
    <source>
        <dbReference type="PROSITE" id="PS50956"/>
    </source>
</evidence>
<dbReference type="InterPro" id="IPR019888">
    <property type="entry name" value="Tscrpt_reg_AsnC-like"/>
</dbReference>
<dbReference type="PROSITE" id="PS00519">
    <property type="entry name" value="HTH_ASNC_1"/>
    <property type="match status" value="1"/>
</dbReference>
<sequence length="162" mass="17955">MEESCVDGLDRIDSRILAELVSDARASQIELAEKVGLSPTACARRIRHLEETGVIRGYRADLEPTALGLVTTVVVTITLEKQSEDYLAAFEAAIARCPDVVSCHLMSGSDDYHLQVIARDIADFERIHKQHLSRMPGVARIHSSFAMREVVRRTIPETALRG</sequence>
<dbReference type="Gene3D" id="3.30.70.920">
    <property type="match status" value="1"/>
</dbReference>
<dbReference type="Proteomes" id="UP001315278">
    <property type="component" value="Unassembled WGS sequence"/>
</dbReference>
<dbReference type="InterPro" id="IPR011008">
    <property type="entry name" value="Dimeric_a/b-barrel"/>
</dbReference>
<evidence type="ECO:0000313" key="6">
    <source>
        <dbReference type="Proteomes" id="UP001315278"/>
    </source>
</evidence>
<evidence type="ECO:0000256" key="1">
    <source>
        <dbReference type="ARBA" id="ARBA00023015"/>
    </source>
</evidence>
<dbReference type="InterPro" id="IPR000485">
    <property type="entry name" value="AsnC-type_HTH_dom"/>
</dbReference>
<keyword evidence="3" id="KW-0804">Transcription</keyword>
<dbReference type="InterPro" id="IPR036390">
    <property type="entry name" value="WH_DNA-bd_sf"/>
</dbReference>
<keyword evidence="1" id="KW-0805">Transcription regulation</keyword>
<dbReference type="PANTHER" id="PTHR30154">
    <property type="entry name" value="LEUCINE-RESPONSIVE REGULATORY PROTEIN"/>
    <property type="match status" value="1"/>
</dbReference>
<feature type="domain" description="HTH asnC-type" evidence="4">
    <location>
        <begin position="9"/>
        <end position="70"/>
    </location>
</feature>
<accession>A0ABS5FHQ2</accession>
<dbReference type="SMART" id="SM00344">
    <property type="entry name" value="HTH_ASNC"/>
    <property type="match status" value="1"/>
</dbReference>
<dbReference type="InterPro" id="IPR036388">
    <property type="entry name" value="WH-like_DNA-bd_sf"/>
</dbReference>
<keyword evidence="2" id="KW-0238">DNA-binding</keyword>